<gene>
    <name evidence="1" type="ORF">DB44_CW00570</name>
</gene>
<sequence>MNSLCLASLALGINDPKICHYSSKLGAFVGNKKNDHWLWLVLHKKSRQVLARQVSLRDKKNSSASFCKTT</sequence>
<organism evidence="1 2">
    <name type="scientific">Candidatus Protochlamydia amoebophila</name>
    <dbReference type="NCBI Taxonomy" id="362787"/>
    <lineage>
        <taxon>Bacteria</taxon>
        <taxon>Pseudomonadati</taxon>
        <taxon>Chlamydiota</taxon>
        <taxon>Chlamydiia</taxon>
        <taxon>Parachlamydiales</taxon>
        <taxon>Parachlamydiaceae</taxon>
        <taxon>Candidatus Protochlamydia</taxon>
    </lineage>
</organism>
<evidence type="ECO:0000313" key="2">
    <source>
        <dbReference type="Proteomes" id="UP000031465"/>
    </source>
</evidence>
<dbReference type="Proteomes" id="UP000031465">
    <property type="component" value="Unassembled WGS sequence"/>
</dbReference>
<name>A0A0C1H2K6_9BACT</name>
<dbReference type="EMBL" id="JSAN01000069">
    <property type="protein sequence ID" value="KIC71884.1"/>
    <property type="molecule type" value="Genomic_DNA"/>
</dbReference>
<accession>A0A0C1H2K6</accession>
<reference evidence="1 2" key="1">
    <citation type="journal article" date="2014" name="Mol. Biol. Evol.">
        <title>Massive expansion of Ubiquitination-related gene families within the Chlamydiae.</title>
        <authorList>
            <person name="Domman D."/>
            <person name="Collingro A."/>
            <person name="Lagkouvardos I."/>
            <person name="Gehre L."/>
            <person name="Weinmaier T."/>
            <person name="Rattei T."/>
            <person name="Subtil A."/>
            <person name="Horn M."/>
        </authorList>
    </citation>
    <scope>NUCLEOTIDE SEQUENCE [LARGE SCALE GENOMIC DNA]</scope>
    <source>
        <strain evidence="1 2">EI2</strain>
    </source>
</reference>
<dbReference type="AlphaFoldDB" id="A0A0C1H2K6"/>
<comment type="caution">
    <text evidence="1">The sequence shown here is derived from an EMBL/GenBank/DDBJ whole genome shotgun (WGS) entry which is preliminary data.</text>
</comment>
<protein>
    <recommendedName>
        <fullName evidence="3">Transposase</fullName>
    </recommendedName>
</protein>
<evidence type="ECO:0000313" key="1">
    <source>
        <dbReference type="EMBL" id="KIC71884.1"/>
    </source>
</evidence>
<proteinExistence type="predicted"/>
<evidence type="ECO:0008006" key="3">
    <source>
        <dbReference type="Google" id="ProtNLM"/>
    </source>
</evidence>